<dbReference type="PROSITE" id="PS51671">
    <property type="entry name" value="ACT"/>
    <property type="match status" value="1"/>
</dbReference>
<comment type="function">
    <text evidence="1">Catalyzes the reversible oxidation of 3-phospho-D-glycerate to 3-phosphonooxypyruvate, the first step of the phosphorylated L-serine biosynthesis pathway. Also catalyzes the reversible oxidation of 2-hydroxyglutarate to 2-oxoglutarate.</text>
</comment>
<dbReference type="InterPro" id="IPR045626">
    <property type="entry name" value="PGDH_ASB_dom"/>
</dbReference>
<dbReference type="SUPFAM" id="SSF52283">
    <property type="entry name" value="Formate/glycerate dehydrogenase catalytic domain-like"/>
    <property type="match status" value="1"/>
</dbReference>
<dbReference type="InterPro" id="IPR006139">
    <property type="entry name" value="D-isomer_2_OHA_DH_cat_dom"/>
</dbReference>
<dbReference type="CDD" id="cd12173">
    <property type="entry name" value="PGDH_4"/>
    <property type="match status" value="1"/>
</dbReference>
<dbReference type="InterPro" id="IPR029753">
    <property type="entry name" value="D-isomer_DH_CS"/>
</dbReference>
<evidence type="ECO:0000256" key="6">
    <source>
        <dbReference type="ARBA" id="ARBA00023002"/>
    </source>
</evidence>
<keyword evidence="7 11" id="KW-0520">NAD</keyword>
<dbReference type="InterPro" id="IPR029752">
    <property type="entry name" value="D-isomer_DH_CS1"/>
</dbReference>
<name>A0ABS2PFF9_9BACL</name>
<comment type="pathway">
    <text evidence="2 11">Amino-acid biosynthesis; L-serine biosynthesis; L-serine from 3-phospho-D-glycerate: step 1/3.</text>
</comment>
<protein>
    <recommendedName>
        <fullName evidence="4 11">D-3-phosphoglycerate dehydrogenase</fullName>
        <ecNumber evidence="11">1.1.1.95</ecNumber>
    </recommendedName>
</protein>
<evidence type="ECO:0000256" key="4">
    <source>
        <dbReference type="ARBA" id="ARBA00021582"/>
    </source>
</evidence>
<keyword evidence="6 11" id="KW-0560">Oxidoreductase</keyword>
<dbReference type="Gene3D" id="3.30.1330.90">
    <property type="entry name" value="D-3-phosphoglycerate dehydrogenase, domain 3"/>
    <property type="match status" value="1"/>
</dbReference>
<dbReference type="GO" id="GO:0004617">
    <property type="term" value="F:phosphoglycerate dehydrogenase activity"/>
    <property type="evidence" value="ECO:0007669"/>
    <property type="project" value="UniProtKB-EC"/>
</dbReference>
<dbReference type="Gene3D" id="3.40.50.720">
    <property type="entry name" value="NAD(P)-binding Rossmann-like Domain"/>
    <property type="match status" value="2"/>
</dbReference>
<gene>
    <name evidence="13" type="ORF">JOD17_002662</name>
</gene>
<dbReference type="InterPro" id="IPR029009">
    <property type="entry name" value="ASB_dom_sf"/>
</dbReference>
<evidence type="ECO:0000256" key="3">
    <source>
        <dbReference type="ARBA" id="ARBA00005854"/>
    </source>
</evidence>
<comment type="catalytic activity">
    <reaction evidence="10 11">
        <text>(2R)-3-phosphoglycerate + NAD(+) = 3-phosphooxypyruvate + NADH + H(+)</text>
        <dbReference type="Rhea" id="RHEA:12641"/>
        <dbReference type="ChEBI" id="CHEBI:15378"/>
        <dbReference type="ChEBI" id="CHEBI:18110"/>
        <dbReference type="ChEBI" id="CHEBI:57540"/>
        <dbReference type="ChEBI" id="CHEBI:57945"/>
        <dbReference type="ChEBI" id="CHEBI:58272"/>
        <dbReference type="EC" id="1.1.1.95"/>
    </reaction>
</comment>
<sequence length="527" mass="56938">MSVTVSYVLVADSMSTEGLRPLLDDPRIEVVQKKPSELDSLEDFVALVVRSATQVDEALLLRMPNLKIVARAGVGVDNIDLDAATKHGVIVINAPDGNTISTAEHTFAMMMALSRNIPQAYASVKAKEWNRKAFQGMELRGKTLGIIGFGRIGSELSKRAAAFQMSVVVYDPFLTPERAKKAGVTLVDLEDLLNQADVITVHTPLTKETKGLLNEETLKKTKRGVLILNIARGGIIDESALQKAIEDGHVGGAALDVFVNEPTDNFDLISLKQVIATPHIAASTHEAQESVASQVSYEIAQVLNGAPATHSINLPAISEELYEQIKPYYDLTKVMGYFVSQCVKTPVQHIDVSFGGDIATEETSVLTRSFMSGFLSPRVDAGVNEVNAGIIAKERGISYSEAHSSESYGYANIIQANIKGTAGEFLVRGTYIDAFGPRIIRINEFNVDLFPSGHLIYIRHTDQPGVIGEMGQALGKHGVNIATMQVGRKEEGGDAIMMLSVDKEIPQDAIEQLTSVPAILAADVIEL</sequence>
<dbReference type="Pfam" id="PF19304">
    <property type="entry name" value="PGDH_inter"/>
    <property type="match status" value="1"/>
</dbReference>
<feature type="domain" description="ACT" evidence="12">
    <location>
        <begin position="455"/>
        <end position="527"/>
    </location>
</feature>
<dbReference type="NCBIfam" id="TIGR01327">
    <property type="entry name" value="PGDH"/>
    <property type="match status" value="1"/>
</dbReference>
<evidence type="ECO:0000256" key="1">
    <source>
        <dbReference type="ARBA" id="ARBA00003800"/>
    </source>
</evidence>
<dbReference type="InterPro" id="IPR036291">
    <property type="entry name" value="NAD(P)-bd_dom_sf"/>
</dbReference>
<dbReference type="Gene3D" id="3.30.70.260">
    <property type="match status" value="1"/>
</dbReference>
<dbReference type="PANTHER" id="PTHR42789">
    <property type="entry name" value="D-ISOMER SPECIFIC 2-HYDROXYACID DEHYDROGENASE FAMILY PROTEIN (AFU_ORTHOLOGUE AFUA_6G10090)"/>
    <property type="match status" value="1"/>
</dbReference>
<organism evidence="13 14">
    <name type="scientific">Geomicrobium sediminis</name>
    <dbReference type="NCBI Taxonomy" id="1347788"/>
    <lineage>
        <taxon>Bacteria</taxon>
        <taxon>Bacillati</taxon>
        <taxon>Bacillota</taxon>
        <taxon>Bacilli</taxon>
        <taxon>Bacillales</taxon>
        <taxon>Geomicrobium</taxon>
    </lineage>
</organism>
<dbReference type="PROSITE" id="PS00670">
    <property type="entry name" value="D_2_HYDROXYACID_DH_2"/>
    <property type="match status" value="1"/>
</dbReference>
<dbReference type="InterPro" id="IPR006236">
    <property type="entry name" value="PGDH"/>
</dbReference>
<dbReference type="Pfam" id="PF02826">
    <property type="entry name" value="2-Hacid_dh_C"/>
    <property type="match status" value="1"/>
</dbReference>
<keyword evidence="14" id="KW-1185">Reference proteome</keyword>
<dbReference type="RefSeq" id="WP_338028794.1">
    <property type="nucleotide sequence ID" value="NZ_JAFBEC010000007.1"/>
</dbReference>
<evidence type="ECO:0000256" key="7">
    <source>
        <dbReference type="ARBA" id="ARBA00023027"/>
    </source>
</evidence>
<dbReference type="Proteomes" id="UP000741863">
    <property type="component" value="Unassembled WGS sequence"/>
</dbReference>
<evidence type="ECO:0000256" key="11">
    <source>
        <dbReference type="RuleBase" id="RU363003"/>
    </source>
</evidence>
<evidence type="ECO:0000256" key="9">
    <source>
        <dbReference type="ARBA" id="ARBA00048126"/>
    </source>
</evidence>
<dbReference type="InterPro" id="IPR002912">
    <property type="entry name" value="ACT_dom"/>
</dbReference>
<evidence type="ECO:0000256" key="5">
    <source>
        <dbReference type="ARBA" id="ARBA00022605"/>
    </source>
</evidence>
<evidence type="ECO:0000256" key="8">
    <source>
        <dbReference type="ARBA" id="ARBA00023299"/>
    </source>
</evidence>
<evidence type="ECO:0000256" key="2">
    <source>
        <dbReference type="ARBA" id="ARBA00005216"/>
    </source>
</evidence>
<evidence type="ECO:0000313" key="14">
    <source>
        <dbReference type="Proteomes" id="UP000741863"/>
    </source>
</evidence>
<dbReference type="EC" id="1.1.1.95" evidence="11"/>
<dbReference type="Pfam" id="PF00389">
    <property type="entry name" value="2-Hacid_dh"/>
    <property type="match status" value="1"/>
</dbReference>
<dbReference type="InterPro" id="IPR045865">
    <property type="entry name" value="ACT-like_dom_sf"/>
</dbReference>
<dbReference type="SUPFAM" id="SSF55021">
    <property type="entry name" value="ACT-like"/>
    <property type="match status" value="1"/>
</dbReference>
<comment type="caution">
    <text evidence="13">The sequence shown here is derived from an EMBL/GenBank/DDBJ whole genome shotgun (WGS) entry which is preliminary data.</text>
</comment>
<dbReference type="PROSITE" id="PS00065">
    <property type="entry name" value="D_2_HYDROXYACID_DH_1"/>
    <property type="match status" value="1"/>
</dbReference>
<evidence type="ECO:0000313" key="13">
    <source>
        <dbReference type="EMBL" id="MBM7633568.1"/>
    </source>
</evidence>
<dbReference type="SUPFAM" id="SSF51735">
    <property type="entry name" value="NAD(P)-binding Rossmann-fold domains"/>
    <property type="match status" value="1"/>
</dbReference>
<evidence type="ECO:0000259" key="12">
    <source>
        <dbReference type="PROSITE" id="PS51671"/>
    </source>
</evidence>
<dbReference type="Pfam" id="PF01842">
    <property type="entry name" value="ACT"/>
    <property type="match status" value="1"/>
</dbReference>
<reference evidence="13 14" key="1">
    <citation type="submission" date="2021-01" db="EMBL/GenBank/DDBJ databases">
        <title>Genomic Encyclopedia of Type Strains, Phase IV (KMG-IV): sequencing the most valuable type-strain genomes for metagenomic binning, comparative biology and taxonomic classification.</title>
        <authorList>
            <person name="Goeker M."/>
        </authorList>
    </citation>
    <scope>NUCLEOTIDE SEQUENCE [LARGE SCALE GENOMIC DNA]</scope>
    <source>
        <strain evidence="13 14">DSM 25540</strain>
    </source>
</reference>
<comment type="similarity">
    <text evidence="3 11">Belongs to the D-isomer specific 2-hydroxyacid dehydrogenase family.</text>
</comment>
<dbReference type="InterPro" id="IPR050857">
    <property type="entry name" value="D-2-hydroxyacid_DH"/>
</dbReference>
<dbReference type="InterPro" id="IPR006140">
    <property type="entry name" value="D-isomer_DH_NAD-bd"/>
</dbReference>
<comment type="catalytic activity">
    <reaction evidence="9">
        <text>(R)-2-hydroxyglutarate + NAD(+) = 2-oxoglutarate + NADH + H(+)</text>
        <dbReference type="Rhea" id="RHEA:49612"/>
        <dbReference type="ChEBI" id="CHEBI:15378"/>
        <dbReference type="ChEBI" id="CHEBI:15801"/>
        <dbReference type="ChEBI" id="CHEBI:16810"/>
        <dbReference type="ChEBI" id="CHEBI:57540"/>
        <dbReference type="ChEBI" id="CHEBI:57945"/>
        <dbReference type="EC" id="1.1.1.399"/>
    </reaction>
</comment>
<dbReference type="SUPFAM" id="SSF143548">
    <property type="entry name" value="Serine metabolism enzymes domain"/>
    <property type="match status" value="1"/>
</dbReference>
<keyword evidence="5 11" id="KW-0028">Amino-acid biosynthesis</keyword>
<accession>A0ABS2PFF9</accession>
<dbReference type="PANTHER" id="PTHR42789:SF1">
    <property type="entry name" value="D-ISOMER SPECIFIC 2-HYDROXYACID DEHYDROGENASE FAMILY PROTEIN (AFU_ORTHOLOGUE AFUA_6G10090)"/>
    <property type="match status" value="1"/>
</dbReference>
<dbReference type="PROSITE" id="PS00671">
    <property type="entry name" value="D_2_HYDROXYACID_DH_3"/>
    <property type="match status" value="1"/>
</dbReference>
<dbReference type="CDD" id="cd04902">
    <property type="entry name" value="ACT_3PGDH-xct"/>
    <property type="match status" value="1"/>
</dbReference>
<dbReference type="EMBL" id="JAFBEC010000007">
    <property type="protein sequence ID" value="MBM7633568.1"/>
    <property type="molecule type" value="Genomic_DNA"/>
</dbReference>
<keyword evidence="8 11" id="KW-0718">Serine biosynthesis</keyword>
<evidence type="ECO:0000256" key="10">
    <source>
        <dbReference type="ARBA" id="ARBA00048731"/>
    </source>
</evidence>
<proteinExistence type="inferred from homology"/>